<feature type="domain" description="BioF2-like acetyltransferase" evidence="2">
    <location>
        <begin position="83"/>
        <end position="216"/>
    </location>
</feature>
<evidence type="ECO:0000259" key="2">
    <source>
        <dbReference type="Pfam" id="PF13480"/>
    </source>
</evidence>
<dbReference type="EMBL" id="JAUGZK010000001">
    <property type="protein sequence ID" value="MEE2022897.1"/>
    <property type="molecule type" value="Genomic_DNA"/>
</dbReference>
<proteinExistence type="predicted"/>
<evidence type="ECO:0000313" key="3">
    <source>
        <dbReference type="EMBL" id="MEE2022897.1"/>
    </source>
</evidence>
<accession>A0ABU7JBC7</accession>
<organism evidence="3 4">
    <name type="scientific">Alkalimonas mucilaginosa</name>
    <dbReference type="NCBI Taxonomy" id="3057676"/>
    <lineage>
        <taxon>Bacteria</taxon>
        <taxon>Pseudomonadati</taxon>
        <taxon>Pseudomonadota</taxon>
        <taxon>Gammaproteobacteria</taxon>
        <taxon>Alkalimonas</taxon>
    </lineage>
</organism>
<reference evidence="3 4" key="1">
    <citation type="submission" date="2023-06" db="EMBL/GenBank/DDBJ databases">
        <title>Alkalimonas sp., MEB004 an alkaliphilic bacterium isolated from Lonar Lake, India.</title>
        <authorList>
            <person name="Joshi A."/>
            <person name="Thite S."/>
        </authorList>
    </citation>
    <scope>NUCLEOTIDE SEQUENCE [LARGE SCALE GENOMIC DNA]</scope>
    <source>
        <strain evidence="3 4">MEB004</strain>
    </source>
</reference>
<dbReference type="Gene3D" id="3.40.630.30">
    <property type="match status" value="1"/>
</dbReference>
<name>A0ABU7JBC7_9GAMM</name>
<evidence type="ECO:0000313" key="4">
    <source>
        <dbReference type="Proteomes" id="UP001339167"/>
    </source>
</evidence>
<sequence>MKTRLQQLLNSWKLFKAMPVVTISLQLAATDNTHAFYRSITEQFFKDANRRHRKFPLFKSMVHGVAMCDISKGFEHYLSSIESSARRNYKKALRNGFTSRPIDYNQHLDEIWAIRRSTPVRQGELPDSFLNTPPKKRTDPASTSPTHDYRYFGVFDKEGKLVAYAGCFIAGELMMIEHIYGHHEFQPYGVVPMLLIAMARHAEEEHPAVRYYAYGTFFGASQSMQRFKKKFCFYPHKVSWQL</sequence>
<protein>
    <recommendedName>
        <fullName evidence="2">BioF2-like acetyltransferase domain-containing protein</fullName>
    </recommendedName>
</protein>
<dbReference type="Proteomes" id="UP001339167">
    <property type="component" value="Unassembled WGS sequence"/>
</dbReference>
<dbReference type="InterPro" id="IPR016181">
    <property type="entry name" value="Acyl_CoA_acyltransferase"/>
</dbReference>
<gene>
    <name evidence="3" type="ORF">QWF21_01455</name>
</gene>
<evidence type="ECO:0000256" key="1">
    <source>
        <dbReference type="SAM" id="MobiDB-lite"/>
    </source>
</evidence>
<keyword evidence="4" id="KW-1185">Reference proteome</keyword>
<comment type="caution">
    <text evidence="3">The sequence shown here is derived from an EMBL/GenBank/DDBJ whole genome shotgun (WGS) entry which is preliminary data.</text>
</comment>
<dbReference type="InterPro" id="IPR038740">
    <property type="entry name" value="BioF2-like_GNAT_dom"/>
</dbReference>
<dbReference type="SUPFAM" id="SSF55729">
    <property type="entry name" value="Acyl-CoA N-acyltransferases (Nat)"/>
    <property type="match status" value="1"/>
</dbReference>
<feature type="region of interest" description="Disordered" evidence="1">
    <location>
        <begin position="123"/>
        <end position="144"/>
    </location>
</feature>
<dbReference type="Pfam" id="PF13480">
    <property type="entry name" value="Acetyltransf_6"/>
    <property type="match status" value="1"/>
</dbReference>
<dbReference type="RefSeq" id="WP_330086254.1">
    <property type="nucleotide sequence ID" value="NZ_JAUGZK010000001.1"/>
</dbReference>